<dbReference type="RefSeq" id="WP_048311743.1">
    <property type="nucleotide sequence ID" value="NZ_CP119526.1"/>
</dbReference>
<keyword evidence="1" id="KW-0472">Membrane</keyword>
<sequence>MDLAVYGIALLPVIIGIVHLFKVFGFPCRFSPILSIVIGIVMSHVYVDPGDFKKAFFVGLWLGLCATGMHSGFKNTMIGASKKQKDEDENKPC</sequence>
<keyword evidence="1" id="KW-1133">Transmembrane helix</keyword>
<protein>
    <recommendedName>
        <fullName evidence="4">Holin</fullName>
    </recommendedName>
</protein>
<feature type="transmembrane region" description="Helical" evidence="1">
    <location>
        <begin position="55"/>
        <end position="73"/>
    </location>
</feature>
<feature type="transmembrane region" description="Helical" evidence="1">
    <location>
        <begin position="31"/>
        <end position="49"/>
    </location>
</feature>
<dbReference type="Proteomes" id="UP000035996">
    <property type="component" value="Unassembled WGS sequence"/>
</dbReference>
<keyword evidence="1" id="KW-0812">Transmembrane</keyword>
<comment type="caution">
    <text evidence="2">The sequence shown here is derived from an EMBL/GenBank/DDBJ whole genome shotgun (WGS) entry which is preliminary data.</text>
</comment>
<organism evidence="2 3">
    <name type="scientific">Guptibacillus hwajinpoensis</name>
    <dbReference type="NCBI Taxonomy" id="208199"/>
    <lineage>
        <taxon>Bacteria</taxon>
        <taxon>Bacillati</taxon>
        <taxon>Bacillota</taxon>
        <taxon>Bacilli</taxon>
        <taxon>Bacillales</taxon>
        <taxon>Guptibacillaceae</taxon>
        <taxon>Guptibacillus</taxon>
    </lineage>
</organism>
<name>A0A0J6CV57_9BACL</name>
<accession>A0A0J6CV57</accession>
<reference evidence="2" key="1">
    <citation type="submission" date="2015-06" db="EMBL/GenBank/DDBJ databases">
        <authorList>
            <person name="Liu B."/>
            <person name="Wang J."/>
            <person name="Zhu Y."/>
            <person name="Liu G."/>
            <person name="Chen Q."/>
            <person name="Zheng C."/>
            <person name="Che J."/>
            <person name="Ge C."/>
            <person name="Shi H."/>
            <person name="Pan Z."/>
            <person name="Liu X."/>
        </authorList>
    </citation>
    <scope>NUCLEOTIDE SEQUENCE [LARGE SCALE GENOMIC DNA]</scope>
    <source>
        <strain evidence="2">DSM 16346</strain>
    </source>
</reference>
<dbReference type="EMBL" id="LELK01000004">
    <property type="protein sequence ID" value="KMM37010.1"/>
    <property type="molecule type" value="Genomic_DNA"/>
</dbReference>
<keyword evidence="3" id="KW-1185">Reference proteome</keyword>
<proteinExistence type="predicted"/>
<evidence type="ECO:0008006" key="4">
    <source>
        <dbReference type="Google" id="ProtNLM"/>
    </source>
</evidence>
<evidence type="ECO:0000313" key="3">
    <source>
        <dbReference type="Proteomes" id="UP000035996"/>
    </source>
</evidence>
<dbReference type="AlphaFoldDB" id="A0A0J6CV57"/>
<feature type="transmembrane region" description="Helical" evidence="1">
    <location>
        <begin position="6"/>
        <end position="24"/>
    </location>
</feature>
<evidence type="ECO:0000313" key="2">
    <source>
        <dbReference type="EMBL" id="KMM37010.1"/>
    </source>
</evidence>
<gene>
    <name evidence="2" type="ORF">AB986_14010</name>
</gene>
<evidence type="ECO:0000256" key="1">
    <source>
        <dbReference type="SAM" id="Phobius"/>
    </source>
</evidence>
<dbReference type="OrthoDB" id="1730036at2"/>